<dbReference type="InterPro" id="IPR057326">
    <property type="entry name" value="KR_dom"/>
</dbReference>
<evidence type="ECO:0000259" key="4">
    <source>
        <dbReference type="SMART" id="SM00822"/>
    </source>
</evidence>
<dbReference type="InterPro" id="IPR002347">
    <property type="entry name" value="SDR_fam"/>
</dbReference>
<sequence>MTPSQTHSAPLVLISGASQGIGAEIARQFAALKVRLALVARNADKLAEVRETCLAVGSCADIELYPCDVSDADQVAQLHAEVNRRQGAVSVLINNAGQWLGDPVAAMAVADFDRIVATNLRSVFLMSKAFVADMCTLGRGDVFTMASTAGIEGYAGVSAYCAAKHGVMGFCKALREELRGEDIRVCCVLPGPTWSPSWENTGVAQETLMPCEDVARAFVHLYQADRNVVTEEWVLRPRGGHISS</sequence>
<keyword evidence="2" id="KW-0560">Oxidoreductase</keyword>
<proteinExistence type="inferred from homology"/>
<evidence type="ECO:0000313" key="5">
    <source>
        <dbReference type="EMBL" id="NKI16175.1"/>
    </source>
</evidence>
<dbReference type="Pfam" id="PF00106">
    <property type="entry name" value="adh_short"/>
    <property type="match status" value="1"/>
</dbReference>
<dbReference type="Proteomes" id="UP000765845">
    <property type="component" value="Unassembled WGS sequence"/>
</dbReference>
<reference evidence="5 6" key="1">
    <citation type="submission" date="2020-04" db="EMBL/GenBank/DDBJ databases">
        <authorList>
            <person name="Yoon J."/>
        </authorList>
    </citation>
    <scope>NUCLEOTIDE SEQUENCE [LARGE SCALE GENOMIC DNA]</scope>
    <source>
        <strain evidence="5 6">KMU-166</strain>
    </source>
</reference>
<accession>A0ABX1GAI7</accession>
<dbReference type="PANTHER" id="PTHR44196:SF1">
    <property type="entry name" value="DEHYDROGENASE_REDUCTASE SDR FAMILY MEMBER 7B"/>
    <property type="match status" value="1"/>
</dbReference>
<comment type="similarity">
    <text evidence="1 3">Belongs to the short-chain dehydrogenases/reductases (SDR) family.</text>
</comment>
<dbReference type="PRINTS" id="PR00080">
    <property type="entry name" value="SDRFAMILY"/>
</dbReference>
<evidence type="ECO:0000256" key="3">
    <source>
        <dbReference type="RuleBase" id="RU000363"/>
    </source>
</evidence>
<dbReference type="EMBL" id="JAAWWK010000001">
    <property type="protein sequence ID" value="NKI16175.1"/>
    <property type="molecule type" value="Genomic_DNA"/>
</dbReference>
<dbReference type="CDD" id="cd05233">
    <property type="entry name" value="SDR_c"/>
    <property type="match status" value="1"/>
</dbReference>
<dbReference type="RefSeq" id="WP_168448709.1">
    <property type="nucleotide sequence ID" value="NZ_JAAWWK010000001.1"/>
</dbReference>
<dbReference type="SUPFAM" id="SSF51735">
    <property type="entry name" value="NAD(P)-binding Rossmann-fold domains"/>
    <property type="match status" value="1"/>
</dbReference>
<feature type="domain" description="Ketoreductase" evidence="4">
    <location>
        <begin position="10"/>
        <end position="197"/>
    </location>
</feature>
<dbReference type="SMART" id="SM00822">
    <property type="entry name" value="PKS_KR"/>
    <property type="match status" value="1"/>
</dbReference>
<organism evidence="5 6">
    <name type="scientific">Spongiibacter thalassae</name>
    <dbReference type="NCBI Taxonomy" id="2721624"/>
    <lineage>
        <taxon>Bacteria</taxon>
        <taxon>Pseudomonadati</taxon>
        <taxon>Pseudomonadota</taxon>
        <taxon>Gammaproteobacteria</taxon>
        <taxon>Cellvibrionales</taxon>
        <taxon>Spongiibacteraceae</taxon>
        <taxon>Spongiibacter</taxon>
    </lineage>
</organism>
<gene>
    <name evidence="5" type="ORF">HCU74_01960</name>
</gene>
<name>A0ABX1GAI7_9GAMM</name>
<dbReference type="InterPro" id="IPR020904">
    <property type="entry name" value="Sc_DH/Rdtase_CS"/>
</dbReference>
<protein>
    <submittedName>
        <fullName evidence="5">SDR family oxidoreductase</fullName>
    </submittedName>
</protein>
<evidence type="ECO:0000256" key="1">
    <source>
        <dbReference type="ARBA" id="ARBA00006484"/>
    </source>
</evidence>
<evidence type="ECO:0000256" key="2">
    <source>
        <dbReference type="ARBA" id="ARBA00023002"/>
    </source>
</evidence>
<dbReference type="PANTHER" id="PTHR44196">
    <property type="entry name" value="DEHYDROGENASE/REDUCTASE SDR FAMILY MEMBER 7B"/>
    <property type="match status" value="1"/>
</dbReference>
<dbReference type="PRINTS" id="PR00081">
    <property type="entry name" value="GDHRDH"/>
</dbReference>
<dbReference type="Gene3D" id="3.40.50.720">
    <property type="entry name" value="NAD(P)-binding Rossmann-like Domain"/>
    <property type="match status" value="1"/>
</dbReference>
<evidence type="ECO:0000313" key="6">
    <source>
        <dbReference type="Proteomes" id="UP000765845"/>
    </source>
</evidence>
<comment type="caution">
    <text evidence="5">The sequence shown here is derived from an EMBL/GenBank/DDBJ whole genome shotgun (WGS) entry which is preliminary data.</text>
</comment>
<dbReference type="InterPro" id="IPR036291">
    <property type="entry name" value="NAD(P)-bd_dom_sf"/>
</dbReference>
<dbReference type="PROSITE" id="PS00061">
    <property type="entry name" value="ADH_SHORT"/>
    <property type="match status" value="1"/>
</dbReference>
<keyword evidence="6" id="KW-1185">Reference proteome</keyword>